<accession>A0A699WT42</accession>
<evidence type="ECO:0008006" key="2">
    <source>
        <dbReference type="Google" id="ProtNLM"/>
    </source>
</evidence>
<dbReference type="EMBL" id="BKCJ011711025">
    <property type="protein sequence ID" value="GFD47921.1"/>
    <property type="molecule type" value="Genomic_DNA"/>
</dbReference>
<gene>
    <name evidence="1" type="ORF">Tci_919890</name>
</gene>
<sequence>MISGIKVEEEIIHDLEQLDIELYVRGQHGYWASLRVEPDLISQ</sequence>
<feature type="non-terminal residue" evidence="1">
    <location>
        <position position="43"/>
    </location>
</feature>
<reference evidence="1" key="1">
    <citation type="journal article" date="2019" name="Sci. Rep.">
        <title>Draft genome of Tanacetum cinerariifolium, the natural source of mosquito coil.</title>
        <authorList>
            <person name="Yamashiro T."/>
            <person name="Shiraishi A."/>
            <person name="Satake H."/>
            <person name="Nakayama K."/>
        </authorList>
    </citation>
    <scope>NUCLEOTIDE SEQUENCE</scope>
</reference>
<dbReference type="AlphaFoldDB" id="A0A699WT42"/>
<comment type="caution">
    <text evidence="1">The sequence shown here is derived from an EMBL/GenBank/DDBJ whole genome shotgun (WGS) entry which is preliminary data.</text>
</comment>
<organism evidence="1">
    <name type="scientific">Tanacetum cinerariifolium</name>
    <name type="common">Dalmatian daisy</name>
    <name type="synonym">Chrysanthemum cinerariifolium</name>
    <dbReference type="NCBI Taxonomy" id="118510"/>
    <lineage>
        <taxon>Eukaryota</taxon>
        <taxon>Viridiplantae</taxon>
        <taxon>Streptophyta</taxon>
        <taxon>Embryophyta</taxon>
        <taxon>Tracheophyta</taxon>
        <taxon>Spermatophyta</taxon>
        <taxon>Magnoliopsida</taxon>
        <taxon>eudicotyledons</taxon>
        <taxon>Gunneridae</taxon>
        <taxon>Pentapetalae</taxon>
        <taxon>asterids</taxon>
        <taxon>campanulids</taxon>
        <taxon>Asterales</taxon>
        <taxon>Asteraceae</taxon>
        <taxon>Asteroideae</taxon>
        <taxon>Anthemideae</taxon>
        <taxon>Anthemidinae</taxon>
        <taxon>Tanacetum</taxon>
    </lineage>
</organism>
<name>A0A699WT42_TANCI</name>
<proteinExistence type="predicted"/>
<evidence type="ECO:0000313" key="1">
    <source>
        <dbReference type="EMBL" id="GFD47921.1"/>
    </source>
</evidence>
<protein>
    <recommendedName>
        <fullName evidence="2">Zinc finger, CCHC-type, retrotransposon Gag domain protein</fullName>
    </recommendedName>
</protein>